<organism evidence="7 8">
    <name type="scientific">Amphibalanus amphitrite</name>
    <name type="common">Striped barnacle</name>
    <name type="synonym">Balanus amphitrite</name>
    <dbReference type="NCBI Taxonomy" id="1232801"/>
    <lineage>
        <taxon>Eukaryota</taxon>
        <taxon>Metazoa</taxon>
        <taxon>Ecdysozoa</taxon>
        <taxon>Arthropoda</taxon>
        <taxon>Crustacea</taxon>
        <taxon>Multicrustacea</taxon>
        <taxon>Cirripedia</taxon>
        <taxon>Thoracica</taxon>
        <taxon>Thoracicalcarea</taxon>
        <taxon>Balanomorpha</taxon>
        <taxon>Balanoidea</taxon>
        <taxon>Balanidae</taxon>
        <taxon>Amphibalaninae</taxon>
        <taxon>Amphibalanus</taxon>
    </lineage>
</organism>
<gene>
    <name evidence="7" type="ORF">FJT64_002143</name>
</gene>
<keyword evidence="8" id="KW-1185">Reference proteome</keyword>
<protein>
    <recommendedName>
        <fullName evidence="9">Gustatory receptor</fullName>
    </recommendedName>
</protein>
<reference evidence="7 8" key="1">
    <citation type="submission" date="2019-07" db="EMBL/GenBank/DDBJ databases">
        <title>Draft genome assembly of a fouling barnacle, Amphibalanus amphitrite (Darwin, 1854): The first reference genome for Thecostraca.</title>
        <authorList>
            <person name="Kim W."/>
        </authorList>
    </citation>
    <scope>NUCLEOTIDE SEQUENCE [LARGE SCALE GENOMIC DNA]</scope>
    <source>
        <strain evidence="7">SNU_AA5</strain>
        <tissue evidence="7">Soma without cirri and trophi</tissue>
    </source>
</reference>
<evidence type="ECO:0000256" key="4">
    <source>
        <dbReference type="ARBA" id="ARBA00022989"/>
    </source>
</evidence>
<evidence type="ECO:0008006" key="9">
    <source>
        <dbReference type="Google" id="ProtNLM"/>
    </source>
</evidence>
<dbReference type="EMBL" id="VIIS01000481">
    <property type="protein sequence ID" value="KAF0308508.1"/>
    <property type="molecule type" value="Genomic_DNA"/>
</dbReference>
<accession>A0A6A4X114</accession>
<evidence type="ECO:0000313" key="8">
    <source>
        <dbReference type="Proteomes" id="UP000440578"/>
    </source>
</evidence>
<dbReference type="Proteomes" id="UP000440578">
    <property type="component" value="Unassembled WGS sequence"/>
</dbReference>
<dbReference type="GO" id="GO:0050909">
    <property type="term" value="P:sensory perception of taste"/>
    <property type="evidence" value="ECO:0007669"/>
    <property type="project" value="InterPro"/>
</dbReference>
<keyword evidence="2" id="KW-1003">Cell membrane</keyword>
<evidence type="ECO:0000256" key="3">
    <source>
        <dbReference type="ARBA" id="ARBA00022692"/>
    </source>
</evidence>
<sequence>MQITLALYLTYPGNHSPETISRIMRYIPGILVTVAGPCETCQLLLGCLGRWRDVLLRLEWQRRPELRHELELLQRAVARDLDTVGDLGLYRLRRSTLLSILSTILTYVIVMAQFQLTEFSASEVVAPSVGNATG</sequence>
<keyword evidence="3 6" id="KW-0812">Transmembrane</keyword>
<dbReference type="GO" id="GO:0005886">
    <property type="term" value="C:plasma membrane"/>
    <property type="evidence" value="ECO:0007669"/>
    <property type="project" value="UniProtKB-SubCell"/>
</dbReference>
<name>A0A6A4X114_AMPAM</name>
<comment type="subcellular location">
    <subcellularLocation>
        <location evidence="1">Cell membrane</location>
        <topology evidence="1">Multi-pass membrane protein</topology>
    </subcellularLocation>
</comment>
<evidence type="ECO:0000256" key="1">
    <source>
        <dbReference type="ARBA" id="ARBA00004651"/>
    </source>
</evidence>
<evidence type="ECO:0000256" key="6">
    <source>
        <dbReference type="SAM" id="Phobius"/>
    </source>
</evidence>
<evidence type="ECO:0000256" key="5">
    <source>
        <dbReference type="ARBA" id="ARBA00023136"/>
    </source>
</evidence>
<dbReference type="AlphaFoldDB" id="A0A6A4X114"/>
<keyword evidence="5 6" id="KW-0472">Membrane</keyword>
<dbReference type="Pfam" id="PF08395">
    <property type="entry name" value="7tm_7"/>
    <property type="match status" value="1"/>
</dbReference>
<proteinExistence type="predicted"/>
<dbReference type="InterPro" id="IPR013604">
    <property type="entry name" value="7TM_chemorcpt"/>
</dbReference>
<evidence type="ECO:0000256" key="2">
    <source>
        <dbReference type="ARBA" id="ARBA00022475"/>
    </source>
</evidence>
<keyword evidence="4 6" id="KW-1133">Transmembrane helix</keyword>
<evidence type="ECO:0000313" key="7">
    <source>
        <dbReference type="EMBL" id="KAF0308508.1"/>
    </source>
</evidence>
<comment type="caution">
    <text evidence="7">The sequence shown here is derived from an EMBL/GenBank/DDBJ whole genome shotgun (WGS) entry which is preliminary data.</text>
</comment>
<feature type="transmembrane region" description="Helical" evidence="6">
    <location>
        <begin position="97"/>
        <end position="116"/>
    </location>
</feature>